<proteinExistence type="predicted"/>
<name>A0A7D3R1H3_9VIRU</name>
<dbReference type="Proteomes" id="UP001162001">
    <property type="component" value="Segment"/>
</dbReference>
<evidence type="ECO:0000313" key="2">
    <source>
        <dbReference type="Proteomes" id="UP001162001"/>
    </source>
</evidence>
<sequence length="79" mass="9463">MNYYDIATLIYNKYGYLYKCTSIHSNQWFKLCNNRWSEIPSPIDEFSPLIDSLNIKRFAQYEKTAIMDEFANFVYNPSL</sequence>
<reference evidence="1 2" key="1">
    <citation type="submission" date="2020-04" db="EMBL/GenBank/DDBJ databases">
        <title>Advantages and limits of metagenomic assembly and binning of a giant virus.</title>
        <authorList>
            <person name="Schulz F."/>
            <person name="Andreani J."/>
            <person name="Francis R."/>
            <person name="Boudjemaa H."/>
            <person name="Bou Khalil J.Y."/>
            <person name="Lee J."/>
            <person name="La Scola B."/>
            <person name="Woyke T."/>
        </authorList>
    </citation>
    <scope>NUCLEOTIDE SEQUENCE [LARGE SCALE GENOMIC DNA]</scope>
    <source>
        <strain evidence="1 2">FV1/VV64</strain>
    </source>
</reference>
<organism evidence="1 2">
    <name type="scientific">Fadolivirus FV1/VV64</name>
    <dbReference type="NCBI Taxonomy" id="3070911"/>
    <lineage>
        <taxon>Viruses</taxon>
        <taxon>Varidnaviria</taxon>
        <taxon>Bamfordvirae</taxon>
        <taxon>Nucleocytoviricota</taxon>
        <taxon>Megaviricetes</taxon>
        <taxon>Imitervirales</taxon>
        <taxon>Mimiviridae</taxon>
        <taxon>Klosneuvirinae</taxon>
        <taxon>Fadolivirus</taxon>
        <taxon>Fadolivirus algeromassiliense</taxon>
    </lineage>
</organism>
<dbReference type="EMBL" id="MT418680">
    <property type="protein sequence ID" value="QKF94502.1"/>
    <property type="molecule type" value="Genomic_DNA"/>
</dbReference>
<protein>
    <submittedName>
        <fullName evidence="1">Uncharacterized protein</fullName>
    </submittedName>
</protein>
<evidence type="ECO:0000313" key="1">
    <source>
        <dbReference type="EMBL" id="QKF94502.1"/>
    </source>
</evidence>
<keyword evidence="2" id="KW-1185">Reference proteome</keyword>
<accession>A0A7D3R1H3</accession>
<gene>
    <name evidence="1" type="ORF">Fadolivirus_1_1044</name>
</gene>